<organism evidence="1 2">
    <name type="scientific">Rhipicephalus microplus</name>
    <name type="common">Cattle tick</name>
    <name type="synonym">Boophilus microplus</name>
    <dbReference type="NCBI Taxonomy" id="6941"/>
    <lineage>
        <taxon>Eukaryota</taxon>
        <taxon>Metazoa</taxon>
        <taxon>Ecdysozoa</taxon>
        <taxon>Arthropoda</taxon>
        <taxon>Chelicerata</taxon>
        <taxon>Arachnida</taxon>
        <taxon>Acari</taxon>
        <taxon>Parasitiformes</taxon>
        <taxon>Ixodida</taxon>
        <taxon>Ixodoidea</taxon>
        <taxon>Ixodidae</taxon>
        <taxon>Rhipicephalinae</taxon>
        <taxon>Rhipicephalus</taxon>
        <taxon>Boophilus</taxon>
    </lineage>
</organism>
<reference evidence="1" key="2">
    <citation type="submission" date="2021-09" db="EMBL/GenBank/DDBJ databases">
        <authorList>
            <person name="Jia N."/>
            <person name="Wang J."/>
            <person name="Shi W."/>
            <person name="Du L."/>
            <person name="Sun Y."/>
            <person name="Zhan W."/>
            <person name="Jiang J."/>
            <person name="Wang Q."/>
            <person name="Zhang B."/>
            <person name="Ji P."/>
            <person name="Sakyi L.B."/>
            <person name="Cui X."/>
            <person name="Yuan T."/>
            <person name="Jiang B."/>
            <person name="Yang W."/>
            <person name="Lam T.T.-Y."/>
            <person name="Chang Q."/>
            <person name="Ding S."/>
            <person name="Wang X."/>
            <person name="Zhu J."/>
            <person name="Ruan X."/>
            <person name="Zhao L."/>
            <person name="Wei J."/>
            <person name="Que T."/>
            <person name="Du C."/>
            <person name="Cheng J."/>
            <person name="Dai P."/>
            <person name="Han X."/>
            <person name="Huang E."/>
            <person name="Gao Y."/>
            <person name="Liu J."/>
            <person name="Shao H."/>
            <person name="Ye R."/>
            <person name="Li L."/>
            <person name="Wei W."/>
            <person name="Wang X."/>
            <person name="Wang C."/>
            <person name="Huo Q."/>
            <person name="Li W."/>
            <person name="Guo W."/>
            <person name="Chen H."/>
            <person name="Chen S."/>
            <person name="Zhou L."/>
            <person name="Zhou L."/>
            <person name="Ni X."/>
            <person name="Tian J."/>
            <person name="Zhou Y."/>
            <person name="Sheng Y."/>
            <person name="Liu T."/>
            <person name="Pan Y."/>
            <person name="Xia L."/>
            <person name="Li J."/>
            <person name="Zhao F."/>
            <person name="Cao W."/>
        </authorList>
    </citation>
    <scope>NUCLEOTIDE SEQUENCE</scope>
    <source>
        <strain evidence="1">Rmic-2018</strain>
        <tissue evidence="1">Larvae</tissue>
    </source>
</reference>
<sequence length="86" mass="9778">MAMLLSVERSTQLFSVICPKLQNVQGPVGHMVQRPRGVLETGFDGQGKEPTWTTSFQRRLNTGLLLKEPPPPPLFFRELRPRRSYG</sequence>
<protein>
    <submittedName>
        <fullName evidence="1">Uncharacterized protein</fullName>
    </submittedName>
</protein>
<gene>
    <name evidence="1" type="ORF">HPB51_026774</name>
</gene>
<keyword evidence="2" id="KW-1185">Reference proteome</keyword>
<dbReference type="Proteomes" id="UP000821866">
    <property type="component" value="Unassembled WGS sequence"/>
</dbReference>
<evidence type="ECO:0000313" key="2">
    <source>
        <dbReference type="Proteomes" id="UP000821866"/>
    </source>
</evidence>
<reference evidence="1" key="1">
    <citation type="journal article" date="2020" name="Cell">
        <title>Large-Scale Comparative Analyses of Tick Genomes Elucidate Their Genetic Diversity and Vector Capacities.</title>
        <authorList>
            <consortium name="Tick Genome and Microbiome Consortium (TIGMIC)"/>
            <person name="Jia N."/>
            <person name="Wang J."/>
            <person name="Shi W."/>
            <person name="Du L."/>
            <person name="Sun Y."/>
            <person name="Zhan W."/>
            <person name="Jiang J.F."/>
            <person name="Wang Q."/>
            <person name="Zhang B."/>
            <person name="Ji P."/>
            <person name="Bell-Sakyi L."/>
            <person name="Cui X.M."/>
            <person name="Yuan T.T."/>
            <person name="Jiang B.G."/>
            <person name="Yang W.F."/>
            <person name="Lam T.T."/>
            <person name="Chang Q.C."/>
            <person name="Ding S.J."/>
            <person name="Wang X.J."/>
            <person name="Zhu J.G."/>
            <person name="Ruan X.D."/>
            <person name="Zhao L."/>
            <person name="Wei J.T."/>
            <person name="Ye R.Z."/>
            <person name="Que T.C."/>
            <person name="Du C.H."/>
            <person name="Zhou Y.H."/>
            <person name="Cheng J.X."/>
            <person name="Dai P.F."/>
            <person name="Guo W.B."/>
            <person name="Han X.H."/>
            <person name="Huang E.J."/>
            <person name="Li L.F."/>
            <person name="Wei W."/>
            <person name="Gao Y.C."/>
            <person name="Liu J.Z."/>
            <person name="Shao H.Z."/>
            <person name="Wang X."/>
            <person name="Wang C.C."/>
            <person name="Yang T.C."/>
            <person name="Huo Q.B."/>
            <person name="Li W."/>
            <person name="Chen H.Y."/>
            <person name="Chen S.E."/>
            <person name="Zhou L.G."/>
            <person name="Ni X.B."/>
            <person name="Tian J.H."/>
            <person name="Sheng Y."/>
            <person name="Liu T."/>
            <person name="Pan Y.S."/>
            <person name="Xia L.Y."/>
            <person name="Li J."/>
            <person name="Zhao F."/>
            <person name="Cao W.C."/>
        </authorList>
    </citation>
    <scope>NUCLEOTIDE SEQUENCE</scope>
    <source>
        <strain evidence="1">Rmic-2018</strain>
    </source>
</reference>
<dbReference type="AlphaFoldDB" id="A0A9J6D1X7"/>
<name>A0A9J6D1X7_RHIMP</name>
<proteinExistence type="predicted"/>
<dbReference type="EMBL" id="JABSTU010001612">
    <property type="protein sequence ID" value="KAH7985677.1"/>
    <property type="molecule type" value="Genomic_DNA"/>
</dbReference>
<accession>A0A9J6D1X7</accession>
<evidence type="ECO:0000313" key="1">
    <source>
        <dbReference type="EMBL" id="KAH7985677.1"/>
    </source>
</evidence>
<comment type="caution">
    <text evidence="1">The sequence shown here is derived from an EMBL/GenBank/DDBJ whole genome shotgun (WGS) entry which is preliminary data.</text>
</comment>